<comment type="caution">
    <text evidence="2">The sequence shown here is derived from an EMBL/GenBank/DDBJ whole genome shotgun (WGS) entry which is preliminary data.</text>
</comment>
<feature type="domain" description="Aminoglycoside phosphotransferase" evidence="1">
    <location>
        <begin position="23"/>
        <end position="181"/>
    </location>
</feature>
<evidence type="ECO:0000313" key="2">
    <source>
        <dbReference type="EMBL" id="OAN11630.1"/>
    </source>
</evidence>
<dbReference type="Proteomes" id="UP000078503">
    <property type="component" value="Unassembled WGS sequence"/>
</dbReference>
<proteinExistence type="predicted"/>
<protein>
    <recommendedName>
        <fullName evidence="1">Aminoglycoside phosphotransferase domain-containing protein</fullName>
    </recommendedName>
</protein>
<dbReference type="STRING" id="858640.A3K86_22200"/>
<dbReference type="OrthoDB" id="236897at2"/>
<name>A0A178K2U6_9GAMM</name>
<evidence type="ECO:0000313" key="3">
    <source>
        <dbReference type="Proteomes" id="UP000078503"/>
    </source>
</evidence>
<dbReference type="RefSeq" id="WP_068336838.1">
    <property type="nucleotide sequence ID" value="NZ_LVHF01000033.1"/>
</dbReference>
<dbReference type="InterPro" id="IPR002575">
    <property type="entry name" value="Aminoglycoside_PTrfase"/>
</dbReference>
<sequence>MSEQKVVCNDKTVRREAGFWSPAIHALLSYLEDQGCDFVPRVIALGEDSIDRKQYEELSLIEGDVYDYPLTGAIATEEALISVAQLLRRYHDFTEGFLSWNQKTNCYQHNNIAPQGSTCQQGGELVWMLSPKAPPEVICHGDFAPYNVALRGNEVVGVFDFDTAHPAPRIWDLAYAIYCWAPFKTTAPDVMGDLKAQCKRAKIFCQAYGFPVHDRQELVSMMIQRLQALVTFMHDEAAKGNQSFIANLQDGHDQAYLSDIEYLRQNQDVISRLLTVK</sequence>
<keyword evidence="3" id="KW-1185">Reference proteome</keyword>
<dbReference type="Pfam" id="PF01636">
    <property type="entry name" value="APH"/>
    <property type="match status" value="1"/>
</dbReference>
<dbReference type="EMBL" id="LVHF01000033">
    <property type="protein sequence ID" value="OAN11630.1"/>
    <property type="molecule type" value="Genomic_DNA"/>
</dbReference>
<evidence type="ECO:0000259" key="1">
    <source>
        <dbReference type="Pfam" id="PF01636"/>
    </source>
</evidence>
<dbReference type="InterPro" id="IPR011009">
    <property type="entry name" value="Kinase-like_dom_sf"/>
</dbReference>
<dbReference type="AlphaFoldDB" id="A0A178K2U6"/>
<dbReference type="Gene3D" id="3.90.1200.10">
    <property type="match status" value="1"/>
</dbReference>
<accession>A0A178K2U6</accession>
<dbReference type="SUPFAM" id="SSF56112">
    <property type="entry name" value="Protein kinase-like (PK-like)"/>
    <property type="match status" value="1"/>
</dbReference>
<reference evidence="2 3" key="1">
    <citation type="submission" date="2016-03" db="EMBL/GenBank/DDBJ databases">
        <title>Photobacterium proteolyticum sp. nov. a protease producing bacterium isolated from ocean sediments of Laizhou Bay.</title>
        <authorList>
            <person name="Li Y."/>
        </authorList>
    </citation>
    <scope>NUCLEOTIDE SEQUENCE [LARGE SCALE GENOMIC DNA]</scope>
    <source>
        <strain evidence="2 3">R-40508</strain>
    </source>
</reference>
<gene>
    <name evidence="2" type="ORF">A3K86_22200</name>
</gene>
<organism evidence="2 3">
    <name type="scientific">Photobacterium jeanii</name>
    <dbReference type="NCBI Taxonomy" id="858640"/>
    <lineage>
        <taxon>Bacteria</taxon>
        <taxon>Pseudomonadati</taxon>
        <taxon>Pseudomonadota</taxon>
        <taxon>Gammaproteobacteria</taxon>
        <taxon>Vibrionales</taxon>
        <taxon>Vibrionaceae</taxon>
        <taxon>Photobacterium</taxon>
    </lineage>
</organism>